<dbReference type="Pfam" id="PF00069">
    <property type="entry name" value="Pkinase"/>
    <property type="match status" value="1"/>
</dbReference>
<evidence type="ECO:0000256" key="6">
    <source>
        <dbReference type="ARBA" id="ARBA00022692"/>
    </source>
</evidence>
<dbReference type="GO" id="GO:0033612">
    <property type="term" value="F:receptor serine/threonine kinase binding"/>
    <property type="evidence" value="ECO:0007669"/>
    <property type="project" value="TreeGrafter"/>
</dbReference>
<dbReference type="InterPro" id="IPR001611">
    <property type="entry name" value="Leu-rich_rpt"/>
</dbReference>
<accession>A0A843VIE1</accession>
<evidence type="ECO:0000256" key="2">
    <source>
        <dbReference type="ARBA" id="ARBA00004236"/>
    </source>
</evidence>
<comment type="subcellular location">
    <subcellularLocation>
        <location evidence="2">Cell membrane</location>
    </subcellularLocation>
    <subcellularLocation>
        <location evidence="1">Membrane</location>
        <topology evidence="1">Single-pass membrane protein</topology>
    </subcellularLocation>
</comment>
<comment type="caution">
    <text evidence="15">The sequence shown here is derived from an EMBL/GenBank/DDBJ whole genome shotgun (WGS) entry which is preliminary data.</text>
</comment>
<evidence type="ECO:0000256" key="5">
    <source>
        <dbReference type="ARBA" id="ARBA00022614"/>
    </source>
</evidence>
<dbReference type="GO" id="GO:0005524">
    <property type="term" value="F:ATP binding"/>
    <property type="evidence" value="ECO:0007669"/>
    <property type="project" value="InterPro"/>
</dbReference>
<keyword evidence="8" id="KW-0677">Repeat</keyword>
<comment type="similarity">
    <text evidence="3">Belongs to the RLP family.</text>
</comment>
<evidence type="ECO:0000256" key="8">
    <source>
        <dbReference type="ARBA" id="ARBA00022737"/>
    </source>
</evidence>
<organism evidence="15 16">
    <name type="scientific">Colocasia esculenta</name>
    <name type="common">Wild taro</name>
    <name type="synonym">Arum esculentum</name>
    <dbReference type="NCBI Taxonomy" id="4460"/>
    <lineage>
        <taxon>Eukaryota</taxon>
        <taxon>Viridiplantae</taxon>
        <taxon>Streptophyta</taxon>
        <taxon>Embryophyta</taxon>
        <taxon>Tracheophyta</taxon>
        <taxon>Spermatophyta</taxon>
        <taxon>Magnoliopsida</taxon>
        <taxon>Liliopsida</taxon>
        <taxon>Araceae</taxon>
        <taxon>Aroideae</taxon>
        <taxon>Colocasieae</taxon>
        <taxon>Colocasia</taxon>
    </lineage>
</organism>
<dbReference type="Pfam" id="PF00560">
    <property type="entry name" value="LRR_1"/>
    <property type="match status" value="1"/>
</dbReference>
<evidence type="ECO:0000256" key="10">
    <source>
        <dbReference type="ARBA" id="ARBA00023136"/>
    </source>
</evidence>
<reference evidence="15" key="1">
    <citation type="submission" date="2017-07" db="EMBL/GenBank/DDBJ databases">
        <title>Taro Niue Genome Assembly and Annotation.</title>
        <authorList>
            <person name="Atibalentja N."/>
            <person name="Keating K."/>
            <person name="Fields C.J."/>
        </authorList>
    </citation>
    <scope>NUCLEOTIDE SEQUENCE</scope>
    <source>
        <strain evidence="15">Niue_2</strain>
        <tissue evidence="15">Leaf</tissue>
    </source>
</reference>
<keyword evidence="11" id="KW-0675">Receptor</keyword>
<evidence type="ECO:0000256" key="3">
    <source>
        <dbReference type="ARBA" id="ARBA00009592"/>
    </source>
</evidence>
<keyword evidence="6 13" id="KW-0812">Transmembrane</keyword>
<dbReference type="InterPro" id="IPR003591">
    <property type="entry name" value="Leu-rich_rpt_typical-subtyp"/>
</dbReference>
<dbReference type="GO" id="GO:0004672">
    <property type="term" value="F:protein kinase activity"/>
    <property type="evidence" value="ECO:0007669"/>
    <property type="project" value="InterPro"/>
</dbReference>
<keyword evidence="7" id="KW-0732">Signal</keyword>
<dbReference type="FunFam" id="3.80.10.10:FF:000299">
    <property type="entry name" value="Piriformospora indica-insensitive protein 2"/>
    <property type="match status" value="1"/>
</dbReference>
<dbReference type="InterPro" id="IPR000719">
    <property type="entry name" value="Prot_kinase_dom"/>
</dbReference>
<dbReference type="AlphaFoldDB" id="A0A843VIE1"/>
<name>A0A843VIE1_COLES</name>
<dbReference type="Pfam" id="PF23598">
    <property type="entry name" value="LRR_14"/>
    <property type="match status" value="1"/>
</dbReference>
<evidence type="ECO:0000313" key="16">
    <source>
        <dbReference type="Proteomes" id="UP000652761"/>
    </source>
</evidence>
<protein>
    <recommendedName>
        <fullName evidence="14">Protein kinase domain-containing protein</fullName>
    </recommendedName>
</protein>
<dbReference type="InterPro" id="IPR032675">
    <property type="entry name" value="LRR_dom_sf"/>
</dbReference>
<evidence type="ECO:0000256" key="7">
    <source>
        <dbReference type="ARBA" id="ARBA00022729"/>
    </source>
</evidence>
<dbReference type="InterPro" id="IPR050647">
    <property type="entry name" value="Plant_LRR-RLKs"/>
</dbReference>
<dbReference type="InterPro" id="IPR008271">
    <property type="entry name" value="Ser/Thr_kinase_AS"/>
</dbReference>
<keyword evidence="16" id="KW-1185">Reference proteome</keyword>
<keyword evidence="4" id="KW-1003">Cell membrane</keyword>
<keyword evidence="10 13" id="KW-0472">Membrane</keyword>
<feature type="non-terminal residue" evidence="15">
    <location>
        <position position="1"/>
    </location>
</feature>
<dbReference type="Gene3D" id="1.10.510.10">
    <property type="entry name" value="Transferase(Phosphotransferase) domain 1"/>
    <property type="match status" value="1"/>
</dbReference>
<dbReference type="InterPro" id="IPR055414">
    <property type="entry name" value="LRR_R13L4/SHOC2-like"/>
</dbReference>
<dbReference type="PROSITE" id="PS50011">
    <property type="entry name" value="PROTEIN_KINASE_DOM"/>
    <property type="match status" value="1"/>
</dbReference>
<keyword evidence="12" id="KW-0325">Glycoprotein</keyword>
<dbReference type="Proteomes" id="UP000652761">
    <property type="component" value="Unassembled WGS sequence"/>
</dbReference>
<dbReference type="SMART" id="SM00220">
    <property type="entry name" value="S_TKc"/>
    <property type="match status" value="1"/>
</dbReference>
<gene>
    <name evidence="15" type="ORF">Taro_026062</name>
</gene>
<dbReference type="FunFam" id="3.80.10.10:FF:000111">
    <property type="entry name" value="LRR receptor-like serine/threonine-protein kinase ERECTA"/>
    <property type="match status" value="1"/>
</dbReference>
<evidence type="ECO:0000256" key="12">
    <source>
        <dbReference type="ARBA" id="ARBA00023180"/>
    </source>
</evidence>
<dbReference type="Gene3D" id="3.30.200.20">
    <property type="entry name" value="Phosphorylase Kinase, domain 1"/>
    <property type="match status" value="1"/>
</dbReference>
<evidence type="ECO:0000256" key="11">
    <source>
        <dbReference type="ARBA" id="ARBA00023170"/>
    </source>
</evidence>
<sequence>GKFTLQVSNALTGSLPPCLGSLYKLQELNVGYNAFHGPLPNDLFNCTGLNYLDLGNNNLGGIQNPRIGKLTKLKILNLNDNLFSGQIPSEIGNLAHLQELHLERNSIEGVIPVQIFELRQLKVLYLQQNRLTGSIPDAISRLHMLYDISLKNNQLNGSLPQGIKDLENLTSIDVSANMLSGKLPVNIFSKLHLLKRLDLSRNKLAGELALGKGLLQRLTYLDLSLNAFDGAIPKSLENLTVLSYLDLSFNNFEGPVPEGGIFEHLNPSSLQGNLGLCGAKIHRSCERGMPKYLFPKKARLSKKTLLLVSLSSSLGLLLLLVTAAIITNRYRTWRSRREDCERNLETEIAQVLGLKRFAGEDLEFATNFFSEAHVIGKSNLSTVYTGRLADGGKRIVVKRLNLHQFPSETNKCFLMELKTLGNLKHRNLVKVAGYAWEPDRLKALVLEFMENGSLENVIHDDVVVLDRSRWKEVSERLRVCISVATGLVYLHTGYDFPIVHCDLKPSNILFDQEWEAHVSDFGAARMLNIHSSSGSSIMSTSFALLGTIGYMAPELAYMTTVTTKVDVFSFGVVIMEFLTRMKPTAVEGNDGHPLSLPEFVADALAGRVHKSILVLDRYMEFKSSRDVQLAVRLLKLAVSCTEADADARPDMPNVLSFLLKLREEYYKCSASNRGRSFL</sequence>
<feature type="transmembrane region" description="Helical" evidence="13">
    <location>
        <begin position="305"/>
        <end position="327"/>
    </location>
</feature>
<evidence type="ECO:0000256" key="4">
    <source>
        <dbReference type="ARBA" id="ARBA00022475"/>
    </source>
</evidence>
<keyword evidence="5" id="KW-0433">Leucine-rich repeat</keyword>
<feature type="domain" description="Protein kinase" evidence="14">
    <location>
        <begin position="369"/>
        <end position="666"/>
    </location>
</feature>
<dbReference type="SMART" id="SM00369">
    <property type="entry name" value="LRR_TYP"/>
    <property type="match status" value="6"/>
</dbReference>
<keyword evidence="9 13" id="KW-1133">Transmembrane helix</keyword>
<proteinExistence type="inferred from homology"/>
<dbReference type="PANTHER" id="PTHR48056">
    <property type="entry name" value="LRR RECEPTOR-LIKE SERINE/THREONINE-PROTEIN KINASE-RELATED"/>
    <property type="match status" value="1"/>
</dbReference>
<evidence type="ECO:0000259" key="14">
    <source>
        <dbReference type="PROSITE" id="PS50011"/>
    </source>
</evidence>
<dbReference type="PANTHER" id="PTHR48056:SF83">
    <property type="entry name" value="LRR RECEPTOR-LIKE SERINE_THREONINE-PROTEIN KINASE FLS2"/>
    <property type="match status" value="1"/>
</dbReference>
<evidence type="ECO:0000313" key="15">
    <source>
        <dbReference type="EMBL" id="MQL93410.1"/>
    </source>
</evidence>
<evidence type="ECO:0000256" key="13">
    <source>
        <dbReference type="SAM" id="Phobius"/>
    </source>
</evidence>
<dbReference type="Gene3D" id="3.80.10.10">
    <property type="entry name" value="Ribonuclease Inhibitor"/>
    <property type="match status" value="1"/>
</dbReference>
<dbReference type="SUPFAM" id="SSF52058">
    <property type="entry name" value="L domain-like"/>
    <property type="match status" value="1"/>
</dbReference>
<dbReference type="SUPFAM" id="SSF56112">
    <property type="entry name" value="Protein kinase-like (PK-like)"/>
    <property type="match status" value="1"/>
</dbReference>
<dbReference type="EMBL" id="NMUH01001559">
    <property type="protein sequence ID" value="MQL93410.1"/>
    <property type="molecule type" value="Genomic_DNA"/>
</dbReference>
<dbReference type="PROSITE" id="PS00108">
    <property type="entry name" value="PROTEIN_KINASE_ST"/>
    <property type="match status" value="1"/>
</dbReference>
<evidence type="ECO:0000256" key="9">
    <source>
        <dbReference type="ARBA" id="ARBA00022989"/>
    </source>
</evidence>
<dbReference type="OrthoDB" id="676979at2759"/>
<dbReference type="InterPro" id="IPR011009">
    <property type="entry name" value="Kinase-like_dom_sf"/>
</dbReference>
<evidence type="ECO:0000256" key="1">
    <source>
        <dbReference type="ARBA" id="ARBA00004167"/>
    </source>
</evidence>
<dbReference type="GO" id="GO:0005886">
    <property type="term" value="C:plasma membrane"/>
    <property type="evidence" value="ECO:0007669"/>
    <property type="project" value="UniProtKB-SubCell"/>
</dbReference>